<reference evidence="1 2" key="2">
    <citation type="submission" date="2017-09" db="EMBL/GenBank/DDBJ databases">
        <title>Extensive intraspecific genome diversity in a model arbuscular mycorrhizal fungus.</title>
        <authorList>
            <person name="Chen E.C."/>
            <person name="Morin E."/>
            <person name="Beaudet D."/>
            <person name="Noel J."/>
            <person name="Ndikumana S."/>
            <person name="Charron P."/>
            <person name="St-Onge C."/>
            <person name="Giorgi J."/>
            <person name="Grigoriev I.V."/>
            <person name="Roux C."/>
            <person name="Martin F.M."/>
            <person name="Corradi N."/>
        </authorList>
    </citation>
    <scope>NUCLEOTIDE SEQUENCE [LARGE SCALE GENOMIC DNA]</scope>
    <source>
        <strain evidence="1 2">A5</strain>
    </source>
</reference>
<organism evidence="1 2">
    <name type="scientific">Rhizophagus irregularis</name>
    <dbReference type="NCBI Taxonomy" id="588596"/>
    <lineage>
        <taxon>Eukaryota</taxon>
        <taxon>Fungi</taxon>
        <taxon>Fungi incertae sedis</taxon>
        <taxon>Mucoromycota</taxon>
        <taxon>Glomeromycotina</taxon>
        <taxon>Glomeromycetes</taxon>
        <taxon>Glomerales</taxon>
        <taxon>Glomeraceae</taxon>
        <taxon>Rhizophagus</taxon>
    </lineage>
</organism>
<dbReference type="Proteomes" id="UP000232722">
    <property type="component" value="Unassembled WGS sequence"/>
</dbReference>
<dbReference type="AlphaFoldDB" id="A0A2N0NMZ6"/>
<accession>A0A2N0NMZ6</accession>
<evidence type="ECO:0000313" key="1">
    <source>
        <dbReference type="EMBL" id="PKB95916.1"/>
    </source>
</evidence>
<evidence type="ECO:0000313" key="2">
    <source>
        <dbReference type="Proteomes" id="UP000232722"/>
    </source>
</evidence>
<sequence>MNLDSRTYSKLHLASYGDENFEKYRRIVDRNVKVYENDKVYTHPTNYIYCSICDSLIFIPGGNYSTHLYHDNHLKRCISGNTILNEHARRNEILKYIDRKKFQIWQYKQYILQEKAKINHLRLEFFSQFTSHSEKDKLALISYDYDICSISYKAYAQAKVTIAENTMPNTPNFVFHLPDRK</sequence>
<dbReference type="VEuPathDB" id="FungiDB:RhiirA1_473363"/>
<name>A0A2N0NMZ6_9GLOM</name>
<dbReference type="EMBL" id="LLXJ01004327">
    <property type="protein sequence ID" value="PKB95916.1"/>
    <property type="molecule type" value="Genomic_DNA"/>
</dbReference>
<protein>
    <submittedName>
        <fullName evidence="1">Uncharacterized protein</fullName>
    </submittedName>
</protein>
<reference evidence="1 2" key="1">
    <citation type="submission" date="2016-04" db="EMBL/GenBank/DDBJ databases">
        <title>Genome analyses suggest a sexual origin of heterokaryosis in a supposedly ancient asexual fungus.</title>
        <authorList>
            <person name="Ropars J."/>
            <person name="Sedzielewska K."/>
            <person name="Noel J."/>
            <person name="Charron P."/>
            <person name="Farinelli L."/>
            <person name="Marton T."/>
            <person name="Kruger M."/>
            <person name="Pelin A."/>
            <person name="Brachmann A."/>
            <person name="Corradi N."/>
        </authorList>
    </citation>
    <scope>NUCLEOTIDE SEQUENCE [LARGE SCALE GENOMIC DNA]</scope>
    <source>
        <strain evidence="1 2">A5</strain>
    </source>
</reference>
<gene>
    <name evidence="1" type="ORF">RhiirA5_435779</name>
</gene>
<comment type="caution">
    <text evidence="1">The sequence shown here is derived from an EMBL/GenBank/DDBJ whole genome shotgun (WGS) entry which is preliminary data.</text>
</comment>
<proteinExistence type="predicted"/>